<reference evidence="2 3" key="1">
    <citation type="submission" date="2020-03" db="EMBL/GenBank/DDBJ databases">
        <title>Dissostichus mawsoni Genome sequencing and assembly.</title>
        <authorList>
            <person name="Park H."/>
        </authorList>
    </citation>
    <scope>NUCLEOTIDE SEQUENCE [LARGE SCALE GENOMIC DNA]</scope>
    <source>
        <strain evidence="2">DM0001</strain>
        <tissue evidence="2">Muscle</tissue>
    </source>
</reference>
<proteinExistence type="predicted"/>
<feature type="region of interest" description="Disordered" evidence="1">
    <location>
        <begin position="1"/>
        <end position="21"/>
    </location>
</feature>
<feature type="region of interest" description="Disordered" evidence="1">
    <location>
        <begin position="37"/>
        <end position="56"/>
    </location>
</feature>
<evidence type="ECO:0000313" key="2">
    <source>
        <dbReference type="EMBL" id="KAF3859170.1"/>
    </source>
</evidence>
<dbReference type="Proteomes" id="UP000518266">
    <property type="component" value="Unassembled WGS sequence"/>
</dbReference>
<keyword evidence="3" id="KW-1185">Reference proteome</keyword>
<name>A0A7J5ZC74_DISMA</name>
<organism evidence="2 3">
    <name type="scientific">Dissostichus mawsoni</name>
    <name type="common">Antarctic cod</name>
    <dbReference type="NCBI Taxonomy" id="36200"/>
    <lineage>
        <taxon>Eukaryota</taxon>
        <taxon>Metazoa</taxon>
        <taxon>Chordata</taxon>
        <taxon>Craniata</taxon>
        <taxon>Vertebrata</taxon>
        <taxon>Euteleostomi</taxon>
        <taxon>Actinopterygii</taxon>
        <taxon>Neopterygii</taxon>
        <taxon>Teleostei</taxon>
        <taxon>Neoteleostei</taxon>
        <taxon>Acanthomorphata</taxon>
        <taxon>Eupercaria</taxon>
        <taxon>Perciformes</taxon>
        <taxon>Notothenioidei</taxon>
        <taxon>Nototheniidae</taxon>
        <taxon>Dissostichus</taxon>
    </lineage>
</organism>
<protein>
    <submittedName>
        <fullName evidence="2">Uncharacterized protein</fullName>
    </submittedName>
</protein>
<evidence type="ECO:0000313" key="3">
    <source>
        <dbReference type="Proteomes" id="UP000518266"/>
    </source>
</evidence>
<gene>
    <name evidence="2" type="ORF">F7725_021569</name>
</gene>
<dbReference type="EMBL" id="JAAKFY010000003">
    <property type="protein sequence ID" value="KAF3859170.1"/>
    <property type="molecule type" value="Genomic_DNA"/>
</dbReference>
<evidence type="ECO:0000256" key="1">
    <source>
        <dbReference type="SAM" id="MobiDB-lite"/>
    </source>
</evidence>
<accession>A0A7J5ZC74</accession>
<comment type="caution">
    <text evidence="2">The sequence shown here is derived from an EMBL/GenBank/DDBJ whole genome shotgun (WGS) entry which is preliminary data.</text>
</comment>
<dbReference type="AlphaFoldDB" id="A0A7J5ZC74"/>
<sequence length="126" mass="13306">MPSCSGSESKDSGTWPLRTSGLDAGLAPELVALREAGESDCSEPVQWVSSPGDGSGRILTDSEAEAVEAGEWLWKLDVLVMLVMLGAVFQRDALSKQEVIPETECRLTPVEESTSCSTTGVSMGTL</sequence>